<organism evidence="12 15">
    <name type="scientific">Acanthaster planci</name>
    <name type="common">Crown-of-thorns starfish</name>
    <dbReference type="NCBI Taxonomy" id="133434"/>
    <lineage>
        <taxon>Eukaryota</taxon>
        <taxon>Metazoa</taxon>
        <taxon>Echinodermata</taxon>
        <taxon>Eleutherozoa</taxon>
        <taxon>Asterozoa</taxon>
        <taxon>Asteroidea</taxon>
        <taxon>Valvatacea</taxon>
        <taxon>Valvatida</taxon>
        <taxon>Acanthasteridae</taxon>
        <taxon>Acanthaster</taxon>
    </lineage>
</organism>
<evidence type="ECO:0000256" key="9">
    <source>
        <dbReference type="ARBA" id="ARBA00035304"/>
    </source>
</evidence>
<proteinExistence type="inferred from homology"/>
<dbReference type="PANTHER" id="PTHR13445:SF3">
    <property type="entry name" value="U5 SMALL NUCLEAR RIBONUCLEOPROTEIN TSSC4"/>
    <property type="match status" value="1"/>
</dbReference>
<feature type="compositionally biased region" description="Basic and acidic residues" evidence="11">
    <location>
        <begin position="332"/>
        <end position="344"/>
    </location>
</feature>
<dbReference type="RefSeq" id="XP_022094066.1">
    <property type="nucleotide sequence ID" value="XM_022238374.1"/>
</dbReference>
<evidence type="ECO:0000256" key="11">
    <source>
        <dbReference type="SAM" id="MobiDB-lite"/>
    </source>
</evidence>
<comment type="function">
    <text evidence="10">Protein associated with the U5 snRNP, during its maturation and its post-splicing recycling and which is required for spliceosomal tri-snRNP complex assembly in the nucleus. Has a molecular sequestering activity and transiently hinders SNRNP200 binding sites for constitutive splicing factors that intervene later during the assembly of the spliceosome and splicing. Together with its molecular sequestering activity, may also function as a molecular adapter and placeholder, coordinating the assembly of the U5 snRNP and its association with the U4/U6 di-snRNP.</text>
</comment>
<keyword evidence="5" id="KW-0507">mRNA processing</keyword>
<feature type="compositionally biased region" description="Basic residues" evidence="11">
    <location>
        <begin position="376"/>
        <end position="386"/>
    </location>
</feature>
<keyword evidence="4" id="KW-0963">Cytoplasm</keyword>
<keyword evidence="7" id="KW-0508">mRNA splicing</keyword>
<evidence type="ECO:0000313" key="12">
    <source>
        <dbReference type="Proteomes" id="UP000694845"/>
    </source>
</evidence>
<evidence type="ECO:0000256" key="6">
    <source>
        <dbReference type="ARBA" id="ARBA00022728"/>
    </source>
</evidence>
<evidence type="ECO:0000256" key="7">
    <source>
        <dbReference type="ARBA" id="ARBA00023187"/>
    </source>
</evidence>
<evidence type="ECO:0000256" key="4">
    <source>
        <dbReference type="ARBA" id="ARBA00022490"/>
    </source>
</evidence>
<feature type="compositionally biased region" description="Low complexity" evidence="11">
    <location>
        <begin position="143"/>
        <end position="155"/>
    </location>
</feature>
<dbReference type="KEGG" id="aplc:110981119"/>
<evidence type="ECO:0000313" key="16">
    <source>
        <dbReference type="RefSeq" id="XP_022094068.1"/>
    </source>
</evidence>
<gene>
    <name evidence="13 14 15 16" type="primary">LOC110981119</name>
</gene>
<dbReference type="AlphaFoldDB" id="A0A8B7YN27"/>
<evidence type="ECO:0000256" key="8">
    <source>
        <dbReference type="ARBA" id="ARBA00023242"/>
    </source>
</evidence>
<dbReference type="Proteomes" id="UP000694845">
    <property type="component" value="Unplaced"/>
</dbReference>
<evidence type="ECO:0000256" key="2">
    <source>
        <dbReference type="ARBA" id="ARBA00004496"/>
    </source>
</evidence>
<evidence type="ECO:0000313" key="15">
    <source>
        <dbReference type="RefSeq" id="XP_022094067.1"/>
    </source>
</evidence>
<evidence type="ECO:0000256" key="3">
    <source>
        <dbReference type="ARBA" id="ARBA00010362"/>
    </source>
</evidence>
<evidence type="ECO:0000256" key="10">
    <source>
        <dbReference type="ARBA" id="ARBA00045970"/>
    </source>
</evidence>
<dbReference type="GO" id="GO:0005737">
    <property type="term" value="C:cytoplasm"/>
    <property type="evidence" value="ECO:0007669"/>
    <property type="project" value="UniProtKB-SubCell"/>
</dbReference>
<dbReference type="GO" id="GO:0005681">
    <property type="term" value="C:spliceosomal complex"/>
    <property type="evidence" value="ECO:0007669"/>
    <property type="project" value="UniProtKB-KW"/>
</dbReference>
<reference evidence="13 14" key="1">
    <citation type="submission" date="2025-04" db="UniProtKB">
        <authorList>
            <consortium name="RefSeq"/>
        </authorList>
    </citation>
    <scope>IDENTIFICATION</scope>
</reference>
<dbReference type="InterPro" id="IPR029338">
    <property type="entry name" value="TSSC4"/>
</dbReference>
<feature type="region of interest" description="Disordered" evidence="11">
    <location>
        <begin position="332"/>
        <end position="392"/>
    </location>
</feature>
<accession>A0A8B7YN27</accession>
<feature type="region of interest" description="Disordered" evidence="11">
    <location>
        <begin position="1"/>
        <end position="22"/>
    </location>
</feature>
<feature type="region of interest" description="Disordered" evidence="11">
    <location>
        <begin position="95"/>
        <end position="202"/>
    </location>
</feature>
<feature type="region of interest" description="Disordered" evidence="11">
    <location>
        <begin position="232"/>
        <end position="272"/>
    </location>
</feature>
<keyword evidence="8" id="KW-0539">Nucleus</keyword>
<dbReference type="PANTHER" id="PTHR13445">
    <property type="entry name" value="TUMOR SUPPRESSING SUBTRANSFERABLE CANDIDATE 4 TSSC4"/>
    <property type="match status" value="1"/>
</dbReference>
<feature type="compositionally biased region" description="Basic and acidic residues" evidence="11">
    <location>
        <begin position="160"/>
        <end position="170"/>
    </location>
</feature>
<dbReference type="RefSeq" id="XP_022094065.1">
    <property type="nucleotide sequence ID" value="XM_022238373.1"/>
</dbReference>
<evidence type="ECO:0000313" key="14">
    <source>
        <dbReference type="RefSeq" id="XP_022094066.1"/>
    </source>
</evidence>
<dbReference type="GO" id="GO:0006397">
    <property type="term" value="P:mRNA processing"/>
    <property type="evidence" value="ECO:0007669"/>
    <property type="project" value="UniProtKB-KW"/>
</dbReference>
<dbReference type="OrthoDB" id="1906282at2759"/>
<feature type="compositionally biased region" description="Polar residues" evidence="11">
    <location>
        <begin position="95"/>
        <end position="109"/>
    </location>
</feature>
<dbReference type="GO" id="GO:0008380">
    <property type="term" value="P:RNA splicing"/>
    <property type="evidence" value="ECO:0007669"/>
    <property type="project" value="UniProtKB-KW"/>
</dbReference>
<dbReference type="OMA" id="MCGNSAN"/>
<evidence type="ECO:0000313" key="13">
    <source>
        <dbReference type="RefSeq" id="XP_022094065.1"/>
    </source>
</evidence>
<comment type="subcellular location">
    <subcellularLocation>
        <location evidence="2">Cytoplasm</location>
    </subcellularLocation>
    <subcellularLocation>
        <location evidence="1">Nucleus</location>
    </subcellularLocation>
</comment>
<dbReference type="GeneID" id="110981119"/>
<dbReference type="Pfam" id="PF15264">
    <property type="entry name" value="TSSC4"/>
    <property type="match status" value="1"/>
</dbReference>
<comment type="similarity">
    <text evidence="3">Belongs to the TSSC4 family.</text>
</comment>
<keyword evidence="12" id="KW-1185">Reference proteome</keyword>
<keyword evidence="6" id="KW-0747">Spliceosome</keyword>
<feature type="compositionally biased region" description="Basic and acidic residues" evidence="11">
    <location>
        <begin position="357"/>
        <end position="375"/>
    </location>
</feature>
<protein>
    <recommendedName>
        <fullName evidence="9">U5 small nuclear ribonucleoprotein TSSC4</fullName>
    </recommendedName>
</protein>
<dbReference type="RefSeq" id="XP_022094068.1">
    <property type="nucleotide sequence ID" value="XM_022238376.1"/>
</dbReference>
<dbReference type="RefSeq" id="XP_022094067.1">
    <property type="nucleotide sequence ID" value="XM_022238375.1"/>
</dbReference>
<name>A0A8B7YN27_ACAPL</name>
<sequence length="392" mass="43065">MASESEVSAFEEEGLSSPSTFQLQTSSIRNSANFKSKSANIFGSLETIEKGYSSAVSERGWRAAGVETEEEHDAEEGLIKRGCIFKKPWDALSHKGSTVGSASQLSLRPSSGKPGFDNRAVSPSSRSLDTRPSVKVGSVAKPQAGAQQESSGSSSTTVFRKPDQHLDRRRSFGGRGEGRPIQGLAGRGRRGPPDHVLNPHKYTKYSLEETNMCGNSANRSVALGFLRELRKRKQQVDNPASEDPSASGQFVFKQPRQSTTEDQAEQPFKKTYGNVFKMPEYEVGKGPGLKSKKLKTARLREEHDSACEALVETEREKSFAVSVFCTDHFENEDSLNKGKTKDKGPVQLQGDNSLCHENTDKAEQSKPGVDEESFKSRKGKGKRHFRGRQEDA</sequence>
<evidence type="ECO:0000256" key="1">
    <source>
        <dbReference type="ARBA" id="ARBA00004123"/>
    </source>
</evidence>
<evidence type="ECO:0000256" key="5">
    <source>
        <dbReference type="ARBA" id="ARBA00022664"/>
    </source>
</evidence>